<dbReference type="SUPFAM" id="SSF54211">
    <property type="entry name" value="Ribosomal protein S5 domain 2-like"/>
    <property type="match status" value="1"/>
</dbReference>
<dbReference type="AlphaFoldDB" id="A0A101FXE9"/>
<dbReference type="Gene3D" id="3.30.230.10">
    <property type="match status" value="1"/>
</dbReference>
<dbReference type="GO" id="GO:0016301">
    <property type="term" value="F:kinase activity"/>
    <property type="evidence" value="ECO:0007669"/>
    <property type="project" value="UniProtKB-KW"/>
</dbReference>
<comment type="caution">
    <text evidence="1">The sequence shown here is derived from an EMBL/GenBank/DDBJ whole genome shotgun (WGS) entry which is preliminary data.</text>
</comment>
<evidence type="ECO:0000313" key="2">
    <source>
        <dbReference type="Proteomes" id="UP000064249"/>
    </source>
</evidence>
<feature type="non-terminal residue" evidence="1">
    <location>
        <position position="91"/>
    </location>
</feature>
<protein>
    <submittedName>
        <fullName evidence="1">Mevalonate kinase</fullName>
    </submittedName>
</protein>
<dbReference type="Proteomes" id="UP000064249">
    <property type="component" value="Unassembled WGS sequence"/>
</dbReference>
<organism evidence="1 2">
    <name type="scientific">Anaerolinea thermophila</name>
    <dbReference type="NCBI Taxonomy" id="167964"/>
    <lineage>
        <taxon>Bacteria</taxon>
        <taxon>Bacillati</taxon>
        <taxon>Chloroflexota</taxon>
        <taxon>Anaerolineae</taxon>
        <taxon>Anaerolineales</taxon>
        <taxon>Anaerolineaceae</taxon>
        <taxon>Anaerolinea</taxon>
    </lineage>
</organism>
<proteinExistence type="predicted"/>
<keyword evidence="1" id="KW-0418">Kinase</keyword>
<dbReference type="EMBL" id="LGFU01000049">
    <property type="protein sequence ID" value="KUK46248.1"/>
    <property type="molecule type" value="Genomic_DNA"/>
</dbReference>
<dbReference type="InterPro" id="IPR020568">
    <property type="entry name" value="Ribosomal_Su5_D2-typ_SF"/>
</dbReference>
<gene>
    <name evidence="1" type="ORF">XD73_0872</name>
</gene>
<dbReference type="InterPro" id="IPR014721">
    <property type="entry name" value="Ribsml_uS5_D2-typ_fold_subgr"/>
</dbReference>
<keyword evidence="1" id="KW-0808">Transferase</keyword>
<evidence type="ECO:0000313" key="1">
    <source>
        <dbReference type="EMBL" id="KUK46248.1"/>
    </source>
</evidence>
<reference evidence="1 2" key="1">
    <citation type="journal article" date="2015" name="MBio">
        <title>Genome-Resolved Metagenomic Analysis Reveals Roles for Candidate Phyla and Other Microbial Community Members in Biogeochemical Transformations in Oil Reservoirs.</title>
        <authorList>
            <person name="Hu P."/>
            <person name="Tom L."/>
            <person name="Singh A."/>
            <person name="Thomas B.C."/>
            <person name="Baker B.J."/>
            <person name="Piceno Y.M."/>
            <person name="Andersen G.L."/>
            <person name="Banfield J.F."/>
        </authorList>
    </citation>
    <scope>NUCLEOTIDE SEQUENCE [LARGE SCALE GENOMIC DNA]</scope>
    <source>
        <strain evidence="1">46_16</strain>
    </source>
</reference>
<name>A0A101FXE9_9CHLR</name>
<sequence>MPAIKVHAIGKSILFGEHAVVYGYPAIAIPISKLQTKAIISPAIRAPQDFFFLQAPDINFAGSFTDLPKPNIFIKALQLFKDTYHLDSIPS</sequence>
<accession>A0A101FXE9</accession>